<keyword evidence="3 7" id="KW-0479">Metal-binding</keyword>
<dbReference type="PANTHER" id="PTHR10371:SF3">
    <property type="entry name" value="NADH DEHYDROGENASE [UBIQUINONE] FLAVOPROTEIN 2, MITOCHONDRIAL"/>
    <property type="match status" value="1"/>
</dbReference>
<dbReference type="STRING" id="1121409.SAMN02745124_03523"/>
<evidence type="ECO:0000256" key="2">
    <source>
        <dbReference type="ARBA" id="ARBA00022714"/>
    </source>
</evidence>
<dbReference type="GO" id="GO:0051537">
    <property type="term" value="F:2 iron, 2 sulfur cluster binding"/>
    <property type="evidence" value="ECO:0007669"/>
    <property type="project" value="UniProtKB-KW"/>
</dbReference>
<dbReference type="Gene3D" id="3.40.30.10">
    <property type="entry name" value="Glutaredoxin"/>
    <property type="match status" value="1"/>
</dbReference>
<dbReference type="GO" id="GO:0046872">
    <property type="term" value="F:metal ion binding"/>
    <property type="evidence" value="ECO:0007669"/>
    <property type="project" value="UniProtKB-KW"/>
</dbReference>
<accession>A0A1M5Y1C4</accession>
<keyword evidence="5 7" id="KW-0411">Iron-sulfur</keyword>
<feature type="binding site" evidence="7">
    <location>
        <position position="135"/>
    </location>
    <ligand>
        <name>[2Fe-2S] cluster</name>
        <dbReference type="ChEBI" id="CHEBI:190135"/>
    </ligand>
</feature>
<sequence length="168" mass="19005">MSDRSQLLATGKSFAFDAETDAEFERLAARYPIRESMIMPALWLAQQQQGWISAETIEYVAERVGTYPAKVFELATFYTMYHLRPVGTYHICVCRTLSCYLRDKQEIVDFLADEAGIRPGQVSDDGRFSLEEVECLGHCGSAPVVQINGEFYEDMNVEKLRALLTTLA</sequence>
<evidence type="ECO:0000256" key="3">
    <source>
        <dbReference type="ARBA" id="ARBA00022723"/>
    </source>
</evidence>
<evidence type="ECO:0000256" key="5">
    <source>
        <dbReference type="ARBA" id="ARBA00023014"/>
    </source>
</evidence>
<dbReference type="PROSITE" id="PS01099">
    <property type="entry name" value="COMPLEX1_24K"/>
    <property type="match status" value="1"/>
</dbReference>
<comment type="similarity">
    <text evidence="1">Belongs to the complex I 24 kDa subunit family.</text>
</comment>
<evidence type="ECO:0000313" key="9">
    <source>
        <dbReference type="Proteomes" id="UP000184139"/>
    </source>
</evidence>
<comment type="cofactor">
    <cofactor evidence="6">
        <name>[2Fe-2S] cluster</name>
        <dbReference type="ChEBI" id="CHEBI:190135"/>
    </cofactor>
</comment>
<dbReference type="NCBIfam" id="TIGR01958">
    <property type="entry name" value="nuoE_fam"/>
    <property type="match status" value="1"/>
</dbReference>
<feature type="binding site" evidence="7">
    <location>
        <position position="139"/>
    </location>
    <ligand>
        <name>[2Fe-2S] cluster</name>
        <dbReference type="ChEBI" id="CHEBI:190135"/>
    </ligand>
</feature>
<organism evidence="8 9">
    <name type="scientific">Desulfofustis glycolicus DSM 9705</name>
    <dbReference type="NCBI Taxonomy" id="1121409"/>
    <lineage>
        <taxon>Bacteria</taxon>
        <taxon>Pseudomonadati</taxon>
        <taxon>Thermodesulfobacteriota</taxon>
        <taxon>Desulfobulbia</taxon>
        <taxon>Desulfobulbales</taxon>
        <taxon>Desulfocapsaceae</taxon>
        <taxon>Desulfofustis</taxon>
    </lineage>
</organism>
<evidence type="ECO:0000256" key="1">
    <source>
        <dbReference type="ARBA" id="ARBA00010643"/>
    </source>
</evidence>
<dbReference type="InterPro" id="IPR041921">
    <property type="entry name" value="NuoE_N"/>
</dbReference>
<proteinExistence type="inferred from homology"/>
<dbReference type="OrthoDB" id="9807941at2"/>
<dbReference type="AlphaFoldDB" id="A0A1M5Y1C4"/>
<gene>
    <name evidence="8" type="ORF">SAMN02745124_03523</name>
</gene>
<dbReference type="Proteomes" id="UP000184139">
    <property type="component" value="Unassembled WGS sequence"/>
</dbReference>
<reference evidence="8 9" key="1">
    <citation type="submission" date="2016-11" db="EMBL/GenBank/DDBJ databases">
        <authorList>
            <person name="Jaros S."/>
            <person name="Januszkiewicz K."/>
            <person name="Wedrychowicz H."/>
        </authorList>
    </citation>
    <scope>NUCLEOTIDE SEQUENCE [LARGE SCALE GENOMIC DNA]</scope>
    <source>
        <strain evidence="8 9">DSM 9705</strain>
    </source>
</reference>
<dbReference type="InterPro" id="IPR036249">
    <property type="entry name" value="Thioredoxin-like_sf"/>
</dbReference>
<feature type="binding site" evidence="7">
    <location>
        <position position="99"/>
    </location>
    <ligand>
        <name>[2Fe-2S] cluster</name>
        <dbReference type="ChEBI" id="CHEBI:190135"/>
    </ligand>
</feature>
<dbReference type="FunFam" id="1.10.10.1590:FF:000001">
    <property type="entry name" value="NADH-quinone oxidoreductase subunit E"/>
    <property type="match status" value="1"/>
</dbReference>
<dbReference type="SUPFAM" id="SSF52833">
    <property type="entry name" value="Thioredoxin-like"/>
    <property type="match status" value="1"/>
</dbReference>
<keyword evidence="4 7" id="KW-0408">Iron</keyword>
<evidence type="ECO:0000256" key="6">
    <source>
        <dbReference type="ARBA" id="ARBA00034078"/>
    </source>
</evidence>
<dbReference type="InterPro" id="IPR042128">
    <property type="entry name" value="NuoE_dom"/>
</dbReference>
<keyword evidence="2 7" id="KW-0001">2Fe-2S</keyword>
<feature type="binding site" evidence="7">
    <location>
        <position position="94"/>
    </location>
    <ligand>
        <name>[2Fe-2S] cluster</name>
        <dbReference type="ChEBI" id="CHEBI:190135"/>
    </ligand>
</feature>
<dbReference type="InterPro" id="IPR002023">
    <property type="entry name" value="NuoE-like"/>
</dbReference>
<name>A0A1M5Y1C4_9BACT</name>
<evidence type="ECO:0000256" key="4">
    <source>
        <dbReference type="ARBA" id="ARBA00023004"/>
    </source>
</evidence>
<dbReference type="Gene3D" id="1.10.10.1590">
    <property type="entry name" value="NADH-quinone oxidoreductase subunit E"/>
    <property type="match status" value="1"/>
</dbReference>
<evidence type="ECO:0000313" key="8">
    <source>
        <dbReference type="EMBL" id="SHI05588.1"/>
    </source>
</evidence>
<dbReference type="PIRSF" id="PIRSF000216">
    <property type="entry name" value="NADH_DH_24kDa"/>
    <property type="match status" value="1"/>
</dbReference>
<dbReference type="CDD" id="cd03064">
    <property type="entry name" value="TRX_Fd_NuoE"/>
    <property type="match status" value="1"/>
</dbReference>
<dbReference type="PANTHER" id="PTHR10371">
    <property type="entry name" value="NADH DEHYDROGENASE UBIQUINONE FLAVOPROTEIN 2, MITOCHONDRIAL"/>
    <property type="match status" value="1"/>
</dbReference>
<evidence type="ECO:0000256" key="7">
    <source>
        <dbReference type="PIRSR" id="PIRSR000216-1"/>
    </source>
</evidence>
<dbReference type="Pfam" id="PF01257">
    <property type="entry name" value="2Fe-2S_thioredx"/>
    <property type="match status" value="1"/>
</dbReference>
<protein>
    <submittedName>
        <fullName evidence="8">NADH dehydrogenase subunit E</fullName>
    </submittedName>
</protein>
<dbReference type="EMBL" id="FQXS01000026">
    <property type="protein sequence ID" value="SHI05588.1"/>
    <property type="molecule type" value="Genomic_DNA"/>
</dbReference>
<dbReference type="GO" id="GO:0003954">
    <property type="term" value="F:NADH dehydrogenase activity"/>
    <property type="evidence" value="ECO:0007669"/>
    <property type="project" value="TreeGrafter"/>
</dbReference>
<dbReference type="RefSeq" id="WP_073378102.1">
    <property type="nucleotide sequence ID" value="NZ_FQXS01000026.1"/>
</dbReference>
<keyword evidence="9" id="KW-1185">Reference proteome</keyword>
<comment type="cofactor">
    <cofactor evidence="7">
        <name>[2Fe-2S] cluster</name>
        <dbReference type="ChEBI" id="CHEBI:190135"/>
    </cofactor>
    <text evidence="7">Binds 1 [2Fe-2S] cluster.</text>
</comment>